<dbReference type="InterPro" id="IPR003959">
    <property type="entry name" value="ATPase_AAA_core"/>
</dbReference>
<dbReference type="PANTHER" id="PTHR42771">
    <property type="entry name" value="IRON(3+)-HYDROXAMATE IMPORT ATP-BINDING PROTEIN FHUC"/>
    <property type="match status" value="1"/>
</dbReference>
<keyword evidence="4" id="KW-0410">Iron transport</keyword>
<accession>A0A1T4WRN3</accession>
<dbReference type="InterPro" id="IPR027417">
    <property type="entry name" value="P-loop_NTPase"/>
</dbReference>
<dbReference type="Proteomes" id="UP000189735">
    <property type="component" value="Unassembled WGS sequence"/>
</dbReference>
<dbReference type="InterPro" id="IPR051535">
    <property type="entry name" value="Siderophore_ABC-ATPase"/>
</dbReference>
<evidence type="ECO:0000313" key="10">
    <source>
        <dbReference type="Proteomes" id="UP000189735"/>
    </source>
</evidence>
<dbReference type="EMBL" id="FUYG01000001">
    <property type="protein sequence ID" value="SKA79525.1"/>
    <property type="molecule type" value="Genomic_DNA"/>
</dbReference>
<sequence length="238" mass="26051">MAFESFPLRRAHEHPLEPMPRGAWPATLAPVAQLLDEGLDFAPVTVFVGENGSGKSTLVEAIAQAYGLSAEGGSVNAMHSTRSSESALWRHLQLVRNAGASKRGYFLRAETMHGFYTYLEQNPGGDEPRFHEMSHGESFLELIVDRFRGNGLWVLDEPESALSFSGCLALIGILKDLVATGKSQVILSTHSPVLAAFPGAVIQEVGEWGLRRAEWADLDLVRNLSLFLDAPGRFLRHV</sequence>
<dbReference type="PANTHER" id="PTHR42771:SF2">
    <property type="entry name" value="IRON(3+)-HYDROXAMATE IMPORT ATP-BINDING PROTEIN FHUC"/>
    <property type="match status" value="1"/>
</dbReference>
<dbReference type="SUPFAM" id="SSF52540">
    <property type="entry name" value="P-loop containing nucleoside triphosphate hydrolases"/>
    <property type="match status" value="1"/>
</dbReference>
<dbReference type="GO" id="GO:0005524">
    <property type="term" value="F:ATP binding"/>
    <property type="evidence" value="ECO:0007669"/>
    <property type="project" value="InterPro"/>
</dbReference>
<dbReference type="GO" id="GO:0005886">
    <property type="term" value="C:plasma membrane"/>
    <property type="evidence" value="ECO:0007669"/>
    <property type="project" value="UniProtKB-SubCell"/>
</dbReference>
<evidence type="ECO:0000256" key="1">
    <source>
        <dbReference type="ARBA" id="ARBA00004202"/>
    </source>
</evidence>
<dbReference type="AlphaFoldDB" id="A0A1T4WRN3"/>
<evidence type="ECO:0000256" key="6">
    <source>
        <dbReference type="ARBA" id="ARBA00023065"/>
    </source>
</evidence>
<dbReference type="Gene3D" id="3.40.50.300">
    <property type="entry name" value="P-loop containing nucleotide triphosphate hydrolases"/>
    <property type="match status" value="2"/>
</dbReference>
<keyword evidence="7" id="KW-0472">Membrane</keyword>
<evidence type="ECO:0000256" key="7">
    <source>
        <dbReference type="ARBA" id="ARBA00023136"/>
    </source>
</evidence>
<protein>
    <submittedName>
        <fullName evidence="9">Predicted ATPase</fullName>
    </submittedName>
</protein>
<keyword evidence="3" id="KW-1003">Cell membrane</keyword>
<evidence type="ECO:0000256" key="4">
    <source>
        <dbReference type="ARBA" id="ARBA00022496"/>
    </source>
</evidence>
<dbReference type="Pfam" id="PF13476">
    <property type="entry name" value="AAA_23"/>
    <property type="match status" value="1"/>
</dbReference>
<keyword evidence="6" id="KW-0406">Ion transport</keyword>
<dbReference type="GO" id="GO:0016887">
    <property type="term" value="F:ATP hydrolysis activity"/>
    <property type="evidence" value="ECO:0007669"/>
    <property type="project" value="InterPro"/>
</dbReference>
<name>A0A1T4WRN3_9MICO</name>
<dbReference type="GO" id="GO:0006302">
    <property type="term" value="P:double-strand break repair"/>
    <property type="evidence" value="ECO:0007669"/>
    <property type="project" value="InterPro"/>
</dbReference>
<dbReference type="Pfam" id="PF13304">
    <property type="entry name" value="AAA_21"/>
    <property type="match status" value="1"/>
</dbReference>
<organism evidence="9 10">
    <name type="scientific">Agreia bicolorata</name>
    <dbReference type="NCBI Taxonomy" id="110935"/>
    <lineage>
        <taxon>Bacteria</taxon>
        <taxon>Bacillati</taxon>
        <taxon>Actinomycetota</taxon>
        <taxon>Actinomycetes</taxon>
        <taxon>Micrococcales</taxon>
        <taxon>Microbacteriaceae</taxon>
        <taxon>Agreia</taxon>
    </lineage>
</organism>
<evidence type="ECO:0000256" key="3">
    <source>
        <dbReference type="ARBA" id="ARBA00022475"/>
    </source>
</evidence>
<reference evidence="10" key="1">
    <citation type="submission" date="2017-02" db="EMBL/GenBank/DDBJ databases">
        <authorList>
            <person name="Varghese N."/>
            <person name="Submissions S."/>
        </authorList>
    </citation>
    <scope>NUCLEOTIDE SEQUENCE [LARGE SCALE GENOMIC DNA]</scope>
    <source>
        <strain evidence="10">VKM Ac-2052</strain>
    </source>
</reference>
<dbReference type="InterPro" id="IPR003593">
    <property type="entry name" value="AAA+_ATPase"/>
</dbReference>
<evidence type="ECO:0000256" key="2">
    <source>
        <dbReference type="ARBA" id="ARBA00022448"/>
    </source>
</evidence>
<evidence type="ECO:0000313" key="9">
    <source>
        <dbReference type="EMBL" id="SKA79525.1"/>
    </source>
</evidence>
<gene>
    <name evidence="9" type="ORF">SAMN06295879_0077</name>
</gene>
<dbReference type="RefSeq" id="WP_078713266.1">
    <property type="nucleotide sequence ID" value="NZ_FUYG01000001.1"/>
</dbReference>
<proteinExistence type="predicted"/>
<comment type="subcellular location">
    <subcellularLocation>
        <location evidence="1">Cell membrane</location>
        <topology evidence="1">Peripheral membrane protein</topology>
    </subcellularLocation>
</comment>
<dbReference type="SMART" id="SM00382">
    <property type="entry name" value="AAA"/>
    <property type="match status" value="1"/>
</dbReference>
<feature type="domain" description="AAA+ ATPase" evidence="8">
    <location>
        <begin position="41"/>
        <end position="207"/>
    </location>
</feature>
<dbReference type="GO" id="GO:0006826">
    <property type="term" value="P:iron ion transport"/>
    <property type="evidence" value="ECO:0007669"/>
    <property type="project" value="UniProtKB-KW"/>
</dbReference>
<evidence type="ECO:0000259" key="8">
    <source>
        <dbReference type="SMART" id="SM00382"/>
    </source>
</evidence>
<keyword evidence="5" id="KW-0408">Iron</keyword>
<keyword evidence="2" id="KW-0813">Transport</keyword>
<evidence type="ECO:0000256" key="5">
    <source>
        <dbReference type="ARBA" id="ARBA00023004"/>
    </source>
</evidence>
<dbReference type="InterPro" id="IPR038729">
    <property type="entry name" value="Rad50/SbcC_AAA"/>
</dbReference>